<feature type="chain" id="PRO_5011658626" description="SnoaL-like domain-containing protein" evidence="1">
    <location>
        <begin position="22"/>
        <end position="142"/>
    </location>
</feature>
<dbReference type="RefSeq" id="WP_090993028.1">
    <property type="nucleotide sequence ID" value="NZ_FOPP01000004.1"/>
</dbReference>
<dbReference type="SUPFAM" id="SSF54427">
    <property type="entry name" value="NTF2-like"/>
    <property type="match status" value="1"/>
</dbReference>
<dbReference type="Pfam" id="PF13474">
    <property type="entry name" value="SnoaL_3"/>
    <property type="match status" value="1"/>
</dbReference>
<feature type="signal peptide" evidence="1">
    <location>
        <begin position="1"/>
        <end position="21"/>
    </location>
</feature>
<keyword evidence="4" id="KW-1185">Reference proteome</keyword>
<evidence type="ECO:0000259" key="2">
    <source>
        <dbReference type="Pfam" id="PF13474"/>
    </source>
</evidence>
<dbReference type="InterPro" id="IPR032710">
    <property type="entry name" value="NTF2-like_dom_sf"/>
</dbReference>
<dbReference type="AlphaFoldDB" id="A0A1I2WI20"/>
<evidence type="ECO:0000313" key="4">
    <source>
        <dbReference type="Proteomes" id="UP000199666"/>
    </source>
</evidence>
<dbReference type="STRING" id="414048.SAMN04489864_10462"/>
<evidence type="ECO:0000256" key="1">
    <source>
        <dbReference type="SAM" id="SignalP"/>
    </source>
</evidence>
<name>A0A1I2WI20_9SPHI</name>
<gene>
    <name evidence="3" type="ORF">SAMN04489864_10462</name>
</gene>
<proteinExistence type="predicted"/>
<protein>
    <recommendedName>
        <fullName evidence="2">SnoaL-like domain-containing protein</fullName>
    </recommendedName>
</protein>
<dbReference type="Proteomes" id="UP000199666">
    <property type="component" value="Unassembled WGS sequence"/>
</dbReference>
<dbReference type="Gene3D" id="3.10.450.50">
    <property type="match status" value="1"/>
</dbReference>
<organism evidence="3 4">
    <name type="scientific">Pedobacter insulae</name>
    <dbReference type="NCBI Taxonomy" id="414048"/>
    <lineage>
        <taxon>Bacteria</taxon>
        <taxon>Pseudomonadati</taxon>
        <taxon>Bacteroidota</taxon>
        <taxon>Sphingobacteriia</taxon>
        <taxon>Sphingobacteriales</taxon>
        <taxon>Sphingobacteriaceae</taxon>
        <taxon>Pedobacter</taxon>
    </lineage>
</organism>
<accession>A0A1I2WI20</accession>
<dbReference type="OrthoDB" id="120856at2"/>
<reference evidence="3 4" key="1">
    <citation type="submission" date="2016-10" db="EMBL/GenBank/DDBJ databases">
        <authorList>
            <person name="de Groot N.N."/>
        </authorList>
    </citation>
    <scope>NUCLEOTIDE SEQUENCE [LARGE SCALE GENOMIC DNA]</scope>
    <source>
        <strain evidence="3 4">DSM 18684</strain>
    </source>
</reference>
<dbReference type="InterPro" id="IPR037401">
    <property type="entry name" value="SnoaL-like"/>
</dbReference>
<dbReference type="EMBL" id="FOPP01000004">
    <property type="protein sequence ID" value="SFH00874.1"/>
    <property type="molecule type" value="Genomic_DNA"/>
</dbReference>
<sequence length="142" mass="16003">MKTIKILLLGCMLLFTVQANAQDASAKLIKLMDEAATAWNKGDLDGYMALYSPKATMMMTTGRSGLASIRDLYVKYYFEDGKNKQDLNYTNYEVTMLGKDNALLTGVFILKANDKLKERKGTFSVIFTREKDGWKILHDHSG</sequence>
<feature type="domain" description="SnoaL-like" evidence="2">
    <location>
        <begin position="30"/>
        <end position="141"/>
    </location>
</feature>
<keyword evidence="1" id="KW-0732">Signal</keyword>
<evidence type="ECO:0000313" key="3">
    <source>
        <dbReference type="EMBL" id="SFH00874.1"/>
    </source>
</evidence>